<name>A0A5D0H4T3_9FLAO</name>
<gene>
    <name evidence="3" type="ORF">FUA24_24215</name>
</gene>
<evidence type="ECO:0000313" key="4">
    <source>
        <dbReference type="Proteomes" id="UP000323930"/>
    </source>
</evidence>
<proteinExistence type="predicted"/>
<comment type="caution">
    <text evidence="3">The sequence shown here is derived from an EMBL/GenBank/DDBJ whole genome shotgun (WGS) entry which is preliminary data.</text>
</comment>
<accession>A0A5D0H4T3</accession>
<feature type="coiled-coil region" evidence="1">
    <location>
        <begin position="128"/>
        <end position="165"/>
    </location>
</feature>
<keyword evidence="4" id="KW-1185">Reference proteome</keyword>
<dbReference type="Proteomes" id="UP000323930">
    <property type="component" value="Unassembled WGS sequence"/>
</dbReference>
<dbReference type="EMBL" id="VSDQ01000852">
    <property type="protein sequence ID" value="TYA65990.1"/>
    <property type="molecule type" value="Genomic_DNA"/>
</dbReference>
<dbReference type="RefSeq" id="WP_148545959.1">
    <property type="nucleotide sequence ID" value="NZ_VSDQ01000852.1"/>
</dbReference>
<protein>
    <recommendedName>
        <fullName evidence="5">DUF4398 domain-containing protein</fullName>
    </recommendedName>
</protein>
<feature type="chain" id="PRO_5022777187" description="DUF4398 domain-containing protein" evidence="2">
    <location>
        <begin position="20"/>
        <end position="248"/>
    </location>
</feature>
<evidence type="ECO:0000313" key="3">
    <source>
        <dbReference type="EMBL" id="TYA65990.1"/>
    </source>
</evidence>
<dbReference type="OrthoDB" id="1158605at2"/>
<reference evidence="3 4" key="1">
    <citation type="submission" date="2019-08" db="EMBL/GenBank/DDBJ databases">
        <title>Seonamhaeicola sediminis sp. nov., isolated from marine sediment.</title>
        <authorList>
            <person name="Cao W.R."/>
        </authorList>
    </citation>
    <scope>NUCLEOTIDE SEQUENCE [LARGE SCALE GENOMIC DNA]</scope>
    <source>
        <strain evidence="3 4">B011</strain>
    </source>
</reference>
<organism evidence="3 4">
    <name type="scientific">Seonamhaeicola marinus</name>
    <dbReference type="NCBI Taxonomy" id="1912246"/>
    <lineage>
        <taxon>Bacteria</taxon>
        <taxon>Pseudomonadati</taxon>
        <taxon>Bacteroidota</taxon>
        <taxon>Flavobacteriia</taxon>
        <taxon>Flavobacteriales</taxon>
        <taxon>Flavobacteriaceae</taxon>
    </lineage>
</organism>
<keyword evidence="1" id="KW-0175">Coiled coil</keyword>
<sequence>MKKIHIFLFATVSCLQIFAQDSCVDADSNLIYAYSNVKDAYDSDNLDHLKYYSKKSLNSFKKAKINLEKCGCDKAYNLAYDGAELLAKVESQDTFEDGRFYVKRAKEIAQNSITALNEFVAQNDVAVNDDGNDELNALQVERERLEQQQKALKQKEAAIAKKLAEQKTQQLVAQKKQLISSFEIVVSDNIKTYNKSLDACNCSDSKIEPDVMSTEALLEKSIAEIKQSYSKKLKSLASNYISELSDCD</sequence>
<evidence type="ECO:0000256" key="2">
    <source>
        <dbReference type="SAM" id="SignalP"/>
    </source>
</evidence>
<dbReference type="AlphaFoldDB" id="A0A5D0H4T3"/>
<evidence type="ECO:0008006" key="5">
    <source>
        <dbReference type="Google" id="ProtNLM"/>
    </source>
</evidence>
<keyword evidence="2" id="KW-0732">Signal</keyword>
<feature type="signal peptide" evidence="2">
    <location>
        <begin position="1"/>
        <end position="19"/>
    </location>
</feature>
<evidence type="ECO:0000256" key="1">
    <source>
        <dbReference type="SAM" id="Coils"/>
    </source>
</evidence>